<accession>A0A2P5P8P1</accession>
<keyword evidence="1" id="KW-0472">Membrane</keyword>
<dbReference type="NCBIfam" id="NF033632">
    <property type="entry name" value="SLATT_4"/>
    <property type="match status" value="1"/>
</dbReference>
<sequence length="202" mass="22343">MEQNSPADSKLEAQRILEGQIRNCFGRVVYSHKTHEKCGDILLSQLSTIKKWQIILSAITAVGFITIIFGSGTIGASIGATVAVVLLALNTYVKDHDLGELAGKHKAAGNELWLIREKYLSLLTDLAIGEKTMTSLQQERDTLAFELHQVYAGSPSTTYRAYQKAQESLKQLEEMTFSENEIDAFLPDELRRGTSKAIAIPE</sequence>
<dbReference type="Proteomes" id="UP000235653">
    <property type="component" value="Unassembled WGS sequence"/>
</dbReference>
<dbReference type="EMBL" id="JQAN02000006">
    <property type="protein sequence ID" value="PPD58672.1"/>
    <property type="molecule type" value="Genomic_DNA"/>
</dbReference>
<dbReference type="InterPro" id="IPR040811">
    <property type="entry name" value="SLATT_4"/>
</dbReference>
<dbReference type="Pfam" id="PF18186">
    <property type="entry name" value="SLATT_4"/>
    <property type="match status" value="1"/>
</dbReference>
<evidence type="ECO:0000256" key="1">
    <source>
        <dbReference type="SAM" id="Phobius"/>
    </source>
</evidence>
<keyword evidence="4" id="KW-1185">Reference proteome</keyword>
<comment type="caution">
    <text evidence="3">The sequence shown here is derived from an EMBL/GenBank/DDBJ whole genome shotgun (WGS) entry which is preliminary data.</text>
</comment>
<reference evidence="3 4" key="1">
    <citation type="journal article" date="2017" name="ISME J.">
        <title>Grape pomace compost harbors organohalide-respiring Dehalogenimonas species with novel reductive dehalogenase genes.</title>
        <authorList>
            <person name="Yang Y."/>
            <person name="Higgins S.A."/>
            <person name="Yan J."/>
            <person name="Simsir B."/>
            <person name="Chourey K."/>
            <person name="Iyer R."/>
            <person name="Hettich R.L."/>
            <person name="Baldwin B."/>
            <person name="Ogles D.M."/>
            <person name="Loffler F.E."/>
        </authorList>
    </citation>
    <scope>NUCLEOTIDE SEQUENCE [LARGE SCALE GENOMIC DNA]</scope>
    <source>
        <strain evidence="3 4">GP</strain>
    </source>
</reference>
<feature type="transmembrane region" description="Helical" evidence="1">
    <location>
        <begin position="52"/>
        <end position="70"/>
    </location>
</feature>
<protein>
    <recommendedName>
        <fullName evidence="2">SMODS and SLOG-associating 2TM effector domain-containing protein</fullName>
    </recommendedName>
</protein>
<evidence type="ECO:0000313" key="4">
    <source>
        <dbReference type="Proteomes" id="UP000235653"/>
    </source>
</evidence>
<evidence type="ECO:0000259" key="2">
    <source>
        <dbReference type="Pfam" id="PF18186"/>
    </source>
</evidence>
<name>A0A2P5P8P1_9CHLR</name>
<dbReference type="AlphaFoldDB" id="A0A2P5P8P1"/>
<proteinExistence type="predicted"/>
<dbReference type="RefSeq" id="WP_102330156.1">
    <property type="nucleotide sequence ID" value="NZ_CP058566.2"/>
</dbReference>
<gene>
    <name evidence="3" type="ORF">JP09_002005</name>
</gene>
<organism evidence="3 4">
    <name type="scientific">Dehalogenimonas etheniformans</name>
    <dbReference type="NCBI Taxonomy" id="1536648"/>
    <lineage>
        <taxon>Bacteria</taxon>
        <taxon>Bacillati</taxon>
        <taxon>Chloroflexota</taxon>
        <taxon>Dehalococcoidia</taxon>
        <taxon>Dehalococcoidales</taxon>
        <taxon>Dehalococcoidaceae</taxon>
        <taxon>Dehalogenimonas</taxon>
    </lineage>
</organism>
<keyword evidence="1" id="KW-0812">Transmembrane</keyword>
<feature type="domain" description="SMODS and SLOG-associating 2TM effector" evidence="2">
    <location>
        <begin position="17"/>
        <end position="181"/>
    </location>
</feature>
<evidence type="ECO:0000313" key="3">
    <source>
        <dbReference type="EMBL" id="PPD58672.1"/>
    </source>
</evidence>
<keyword evidence="1" id="KW-1133">Transmembrane helix</keyword>